<evidence type="ECO:0000313" key="2">
    <source>
        <dbReference type="EMBL" id="MCW0398445.1"/>
    </source>
</evidence>
<dbReference type="InterPro" id="IPR046162">
    <property type="entry name" value="DUF6164"/>
</dbReference>
<keyword evidence="1" id="KW-1133">Transmembrane helix</keyword>
<keyword evidence="1" id="KW-0472">Membrane</keyword>
<feature type="transmembrane region" description="Helical" evidence="1">
    <location>
        <begin position="99"/>
        <end position="121"/>
    </location>
</feature>
<keyword evidence="1" id="KW-0812">Transmembrane</keyword>
<evidence type="ECO:0000256" key="1">
    <source>
        <dbReference type="SAM" id="Phobius"/>
    </source>
</evidence>
<proteinExistence type="predicted"/>
<name>A0ABT3DSF8_9XANT</name>
<dbReference type="Proteomes" id="UP001320843">
    <property type="component" value="Unassembled WGS sequence"/>
</dbReference>
<evidence type="ECO:0000313" key="3">
    <source>
        <dbReference type="Proteomes" id="UP001320843"/>
    </source>
</evidence>
<dbReference type="Pfam" id="PF19661">
    <property type="entry name" value="DUF6164"/>
    <property type="match status" value="1"/>
</dbReference>
<protein>
    <recommendedName>
        <fullName evidence="4">DUF2007 domain-containing protein</fullName>
    </recommendedName>
</protein>
<gene>
    <name evidence="2" type="ORF">NB700_001001</name>
</gene>
<organism evidence="2 3">
    <name type="scientific">Xanthomonas sacchari</name>
    <dbReference type="NCBI Taxonomy" id="56458"/>
    <lineage>
        <taxon>Bacteria</taxon>
        <taxon>Pseudomonadati</taxon>
        <taxon>Pseudomonadota</taxon>
        <taxon>Gammaproteobacteria</taxon>
        <taxon>Lysobacterales</taxon>
        <taxon>Lysobacteraceae</taxon>
        <taxon>Xanthomonas</taxon>
    </lineage>
</organism>
<comment type="caution">
    <text evidence="2">The sequence shown here is derived from an EMBL/GenBank/DDBJ whole genome shotgun (WGS) entry which is preliminary data.</text>
</comment>
<evidence type="ECO:0008006" key="4">
    <source>
        <dbReference type="Google" id="ProtNLM"/>
    </source>
</evidence>
<dbReference type="EMBL" id="JANFWR010000005">
    <property type="protein sequence ID" value="MCW0398445.1"/>
    <property type="molecule type" value="Genomic_DNA"/>
</dbReference>
<sequence>MRRMAKLLLNLRHVPDDERAEVCALLDAAGIGYYETRAGTFGISAGGIWLREDAEQARAKTLLAEYQAQRGERARAERTAALRDGSAETFASLLRRRPLFVLATLLGMLLVASLVLLPFLLLRG</sequence>
<reference evidence="2 3" key="1">
    <citation type="submission" date="2022-06" db="EMBL/GenBank/DDBJ databases">
        <title>Dynamics of rice microbiomes reveals core vertical transmitted seed endophytes.</title>
        <authorList>
            <person name="Liao K."/>
            <person name="Zhang X."/>
        </authorList>
    </citation>
    <scope>NUCLEOTIDE SEQUENCE [LARGE SCALE GENOMIC DNA]</scope>
    <source>
        <strain evidence="2 3">YT10-10-1</strain>
    </source>
</reference>
<keyword evidence="3" id="KW-1185">Reference proteome</keyword>
<accession>A0ABT3DSF8</accession>